<evidence type="ECO:0000256" key="2">
    <source>
        <dbReference type="ARBA" id="ARBA00006143"/>
    </source>
</evidence>
<dbReference type="eggNOG" id="COG0785">
    <property type="taxonomic scope" value="Bacteria"/>
</dbReference>
<comment type="similarity">
    <text evidence="2">Belongs to the DsbD family.</text>
</comment>
<feature type="transmembrane region" description="Helical" evidence="6">
    <location>
        <begin position="77"/>
        <end position="96"/>
    </location>
</feature>
<keyword evidence="4 6" id="KW-1133">Transmembrane helix</keyword>
<organism evidence="8 9">
    <name type="scientific">Eremococcus coleocola ACS-139-V-Col8</name>
    <dbReference type="NCBI Taxonomy" id="908337"/>
    <lineage>
        <taxon>Bacteria</taxon>
        <taxon>Bacillati</taxon>
        <taxon>Bacillota</taxon>
        <taxon>Bacilli</taxon>
        <taxon>Lactobacillales</taxon>
        <taxon>Aerococcaceae</taxon>
        <taxon>Eremococcus</taxon>
    </lineage>
</organism>
<dbReference type="GO" id="GO:0016020">
    <property type="term" value="C:membrane"/>
    <property type="evidence" value="ECO:0007669"/>
    <property type="project" value="UniProtKB-SubCell"/>
</dbReference>
<evidence type="ECO:0000256" key="4">
    <source>
        <dbReference type="ARBA" id="ARBA00022989"/>
    </source>
</evidence>
<gene>
    <name evidence="8" type="ORF">HMPREF9257_0004</name>
</gene>
<comment type="subcellular location">
    <subcellularLocation>
        <location evidence="1">Membrane</location>
        <topology evidence="1">Multi-pass membrane protein</topology>
    </subcellularLocation>
</comment>
<feature type="transmembrane region" description="Helical" evidence="6">
    <location>
        <begin position="6"/>
        <end position="27"/>
    </location>
</feature>
<feature type="transmembrane region" description="Helical" evidence="6">
    <location>
        <begin position="194"/>
        <end position="215"/>
    </location>
</feature>
<evidence type="ECO:0000256" key="1">
    <source>
        <dbReference type="ARBA" id="ARBA00004141"/>
    </source>
</evidence>
<feature type="domain" description="Cytochrome C biogenesis protein transmembrane" evidence="7">
    <location>
        <begin position="4"/>
        <end position="207"/>
    </location>
</feature>
<dbReference type="GO" id="GO:0017004">
    <property type="term" value="P:cytochrome complex assembly"/>
    <property type="evidence" value="ECO:0007669"/>
    <property type="project" value="InterPro"/>
</dbReference>
<feature type="transmembrane region" description="Helical" evidence="6">
    <location>
        <begin position="152"/>
        <end position="174"/>
    </location>
</feature>
<dbReference type="STRING" id="908337.HMPREF9257_0004"/>
<name>E4KN27_9LACT</name>
<accession>E4KN27</accession>
<evidence type="ECO:0000256" key="3">
    <source>
        <dbReference type="ARBA" id="ARBA00022692"/>
    </source>
</evidence>
<evidence type="ECO:0000256" key="5">
    <source>
        <dbReference type="ARBA" id="ARBA00023136"/>
    </source>
</evidence>
<evidence type="ECO:0000313" key="9">
    <source>
        <dbReference type="Proteomes" id="UP000005990"/>
    </source>
</evidence>
<feature type="transmembrane region" description="Helical" evidence="6">
    <location>
        <begin position="117"/>
        <end position="140"/>
    </location>
</feature>
<comment type="caution">
    <text evidence="8">The sequence shown here is derived from an EMBL/GenBank/DDBJ whole genome shotgun (WGS) entry which is preliminary data.</text>
</comment>
<dbReference type="Pfam" id="PF02683">
    <property type="entry name" value="DsbD_TM"/>
    <property type="match status" value="1"/>
</dbReference>
<evidence type="ECO:0000256" key="6">
    <source>
        <dbReference type="SAM" id="Phobius"/>
    </source>
</evidence>
<evidence type="ECO:0000313" key="8">
    <source>
        <dbReference type="EMBL" id="EFR31637.1"/>
    </source>
</evidence>
<dbReference type="PANTHER" id="PTHR31272">
    <property type="entry name" value="CYTOCHROME C-TYPE BIOGENESIS PROTEIN HI_1454-RELATED"/>
    <property type="match status" value="1"/>
</dbReference>
<feature type="transmembrane region" description="Helical" evidence="6">
    <location>
        <begin position="48"/>
        <end position="71"/>
    </location>
</feature>
<dbReference type="OrthoDB" id="9803065at2"/>
<evidence type="ECO:0000259" key="7">
    <source>
        <dbReference type="Pfam" id="PF02683"/>
    </source>
</evidence>
<dbReference type="PANTHER" id="PTHR31272:SF4">
    <property type="entry name" value="CYTOCHROME C-TYPE BIOGENESIS PROTEIN HI_1454-RELATED"/>
    <property type="match status" value="1"/>
</dbReference>
<dbReference type="Proteomes" id="UP000005990">
    <property type="component" value="Unassembled WGS sequence"/>
</dbReference>
<keyword evidence="5 6" id="KW-0472">Membrane</keyword>
<dbReference type="EMBL" id="AENN01000006">
    <property type="protein sequence ID" value="EFR31637.1"/>
    <property type="molecule type" value="Genomic_DNA"/>
</dbReference>
<sequence>MLYLMLFVEGILTFLSPCLLPMIPLYLSYFAAQDSQADKGKILQAANLFVLAFSLVFMAMSLLANYVGQFFISNQNLINIVAGLIIIGLGLDQLWGHRFSSRLFARSTSQQGQPKSALGLGFLFALTWTPCVGIYLASALSLAMTANNYGQSLLMLVAYCLGLGIPFILSALLIQESKRSIKRIAPYLPILEKFSAILLIVFGILMATGKISSWLGL</sequence>
<dbReference type="RefSeq" id="WP_006417769.1">
    <property type="nucleotide sequence ID" value="NZ_AENN01000006.1"/>
</dbReference>
<proteinExistence type="inferred from homology"/>
<keyword evidence="3 6" id="KW-0812">Transmembrane</keyword>
<dbReference type="AlphaFoldDB" id="E4KN27"/>
<protein>
    <submittedName>
        <fullName evidence="8">Cytochrome C biogenesis protein transmembrane region</fullName>
    </submittedName>
</protein>
<dbReference type="InterPro" id="IPR003834">
    <property type="entry name" value="Cyt_c_assmbl_TM_dom"/>
</dbReference>
<keyword evidence="9" id="KW-1185">Reference proteome</keyword>
<reference evidence="8 9" key="1">
    <citation type="submission" date="2010-10" db="EMBL/GenBank/DDBJ databases">
        <authorList>
            <person name="Durkin A.S."/>
            <person name="Madupu R."/>
            <person name="Torralba M."/>
            <person name="Gillis M."/>
            <person name="Methe B."/>
            <person name="Sutton G."/>
            <person name="Nelson K.E."/>
        </authorList>
    </citation>
    <scope>NUCLEOTIDE SEQUENCE [LARGE SCALE GENOMIC DNA]</scope>
    <source>
        <strain evidence="8 9">ACS-139-V-Col8</strain>
    </source>
</reference>
<dbReference type="InterPro" id="IPR051790">
    <property type="entry name" value="Cytochrome_c-biogenesis_DsbD"/>
</dbReference>